<dbReference type="EMBL" id="WIUZ02000010">
    <property type="protein sequence ID" value="KAF9783449.1"/>
    <property type="molecule type" value="Genomic_DNA"/>
</dbReference>
<keyword evidence="5" id="KW-0539">Nucleus</keyword>
<dbReference type="SMART" id="SM00066">
    <property type="entry name" value="GAL4"/>
    <property type="match status" value="2"/>
</dbReference>
<dbReference type="AlphaFoldDB" id="A0A9P6HDM5"/>
<feature type="domain" description="Zn(2)-C6 fungal-type" evidence="7">
    <location>
        <begin position="8"/>
        <end position="39"/>
    </location>
</feature>
<evidence type="ECO:0000313" key="8">
    <source>
        <dbReference type="EMBL" id="KAF9783449.1"/>
    </source>
</evidence>
<dbReference type="GO" id="GO:0008270">
    <property type="term" value="F:zinc ion binding"/>
    <property type="evidence" value="ECO:0007669"/>
    <property type="project" value="InterPro"/>
</dbReference>
<dbReference type="GO" id="GO:0005634">
    <property type="term" value="C:nucleus"/>
    <property type="evidence" value="ECO:0007669"/>
    <property type="project" value="UniProtKB-SubCell"/>
</dbReference>
<keyword evidence="9" id="KW-1185">Reference proteome</keyword>
<evidence type="ECO:0000256" key="4">
    <source>
        <dbReference type="ARBA" id="ARBA00023163"/>
    </source>
</evidence>
<comment type="subcellular location">
    <subcellularLocation>
        <location evidence="1">Nucleus</location>
    </subcellularLocation>
</comment>
<proteinExistence type="predicted"/>
<accession>A0A9P6HDM5</accession>
<protein>
    <recommendedName>
        <fullName evidence="7">Zn(2)-C6 fungal-type domain-containing protein</fullName>
    </recommendedName>
</protein>
<keyword evidence="3" id="KW-0805">Transcription regulation</keyword>
<gene>
    <name evidence="8" type="ORF">BJ322DRAFT_153080</name>
</gene>
<keyword evidence="4" id="KW-0804">Transcription</keyword>
<reference evidence="8" key="2">
    <citation type="submission" date="2020-11" db="EMBL/GenBank/DDBJ databases">
        <authorList>
            <consortium name="DOE Joint Genome Institute"/>
            <person name="Kuo A."/>
            <person name="Miyauchi S."/>
            <person name="Kiss E."/>
            <person name="Drula E."/>
            <person name="Kohler A."/>
            <person name="Sanchez-Garcia M."/>
            <person name="Andreopoulos B."/>
            <person name="Barry K.W."/>
            <person name="Bonito G."/>
            <person name="Buee M."/>
            <person name="Carver A."/>
            <person name="Chen C."/>
            <person name="Cichocki N."/>
            <person name="Clum A."/>
            <person name="Culley D."/>
            <person name="Crous P.W."/>
            <person name="Fauchery L."/>
            <person name="Girlanda M."/>
            <person name="Hayes R."/>
            <person name="Keri Z."/>
            <person name="Labutti K."/>
            <person name="Lipzen A."/>
            <person name="Lombard V."/>
            <person name="Magnuson J."/>
            <person name="Maillard F."/>
            <person name="Morin E."/>
            <person name="Murat C."/>
            <person name="Nolan M."/>
            <person name="Ohm R."/>
            <person name="Pangilinan J."/>
            <person name="Pereira M."/>
            <person name="Perotto S."/>
            <person name="Peter M."/>
            <person name="Riley R."/>
            <person name="Sitrit Y."/>
            <person name="Stielow B."/>
            <person name="Szollosi G."/>
            <person name="Zifcakova L."/>
            <person name="Stursova M."/>
            <person name="Spatafora J.W."/>
            <person name="Tedersoo L."/>
            <person name="Vaario L.-M."/>
            <person name="Yamada A."/>
            <person name="Yan M."/>
            <person name="Wang P."/>
            <person name="Xu J."/>
            <person name="Bruns T."/>
            <person name="Baldrian P."/>
            <person name="Vilgalys R."/>
            <person name="Henrissat B."/>
            <person name="Grigoriev I.V."/>
            <person name="Hibbett D."/>
            <person name="Nagy L.G."/>
            <person name="Martin F.M."/>
        </authorList>
    </citation>
    <scope>NUCLEOTIDE SEQUENCE</scope>
    <source>
        <strain evidence="8">UH-Tt-Lm1</strain>
    </source>
</reference>
<dbReference type="CDD" id="cd00067">
    <property type="entry name" value="GAL4"/>
    <property type="match status" value="2"/>
</dbReference>
<evidence type="ECO:0000313" key="9">
    <source>
        <dbReference type="Proteomes" id="UP000736335"/>
    </source>
</evidence>
<evidence type="ECO:0000256" key="3">
    <source>
        <dbReference type="ARBA" id="ARBA00023015"/>
    </source>
</evidence>
<evidence type="ECO:0000256" key="5">
    <source>
        <dbReference type="ARBA" id="ARBA00023242"/>
    </source>
</evidence>
<organism evidence="8 9">
    <name type="scientific">Thelephora terrestris</name>
    <dbReference type="NCBI Taxonomy" id="56493"/>
    <lineage>
        <taxon>Eukaryota</taxon>
        <taxon>Fungi</taxon>
        <taxon>Dikarya</taxon>
        <taxon>Basidiomycota</taxon>
        <taxon>Agaricomycotina</taxon>
        <taxon>Agaricomycetes</taxon>
        <taxon>Thelephorales</taxon>
        <taxon>Thelephoraceae</taxon>
        <taxon>Thelephora</taxon>
    </lineage>
</organism>
<dbReference type="OrthoDB" id="39175at2759"/>
<dbReference type="InterPro" id="IPR001138">
    <property type="entry name" value="Zn2Cys6_DnaBD"/>
</dbReference>
<dbReference type="Proteomes" id="UP000736335">
    <property type="component" value="Unassembled WGS sequence"/>
</dbReference>
<dbReference type="SUPFAM" id="SSF57701">
    <property type="entry name" value="Zn2/Cys6 DNA-binding domain"/>
    <property type="match status" value="2"/>
</dbReference>
<dbReference type="Pfam" id="PF00172">
    <property type="entry name" value="Zn_clus"/>
    <property type="match status" value="1"/>
</dbReference>
<dbReference type="GO" id="GO:0000981">
    <property type="term" value="F:DNA-binding transcription factor activity, RNA polymerase II-specific"/>
    <property type="evidence" value="ECO:0007669"/>
    <property type="project" value="InterPro"/>
</dbReference>
<name>A0A9P6HDM5_9AGAM</name>
<dbReference type="Gene3D" id="4.10.240.10">
    <property type="entry name" value="Zn(2)-C6 fungal-type DNA-binding domain"/>
    <property type="match status" value="2"/>
</dbReference>
<evidence type="ECO:0000259" key="7">
    <source>
        <dbReference type="PROSITE" id="PS50048"/>
    </source>
</evidence>
<dbReference type="PANTHER" id="PTHR47338">
    <property type="entry name" value="ZN(II)2CYS6 TRANSCRIPTION FACTOR (EUROFUNG)-RELATED"/>
    <property type="match status" value="1"/>
</dbReference>
<dbReference type="PROSITE" id="PS00463">
    <property type="entry name" value="ZN2_CY6_FUNGAL_1"/>
    <property type="match status" value="2"/>
</dbReference>
<reference evidence="8" key="1">
    <citation type="journal article" date="2020" name="Nat. Commun.">
        <title>Large-scale genome sequencing of mycorrhizal fungi provides insights into the early evolution of symbiotic traits.</title>
        <authorList>
            <person name="Miyauchi S."/>
            <person name="Kiss E."/>
            <person name="Kuo A."/>
            <person name="Drula E."/>
            <person name="Kohler A."/>
            <person name="Sanchez-Garcia M."/>
            <person name="Morin E."/>
            <person name="Andreopoulos B."/>
            <person name="Barry K.W."/>
            <person name="Bonito G."/>
            <person name="Buee M."/>
            <person name="Carver A."/>
            <person name="Chen C."/>
            <person name="Cichocki N."/>
            <person name="Clum A."/>
            <person name="Culley D."/>
            <person name="Crous P.W."/>
            <person name="Fauchery L."/>
            <person name="Girlanda M."/>
            <person name="Hayes R.D."/>
            <person name="Keri Z."/>
            <person name="LaButti K."/>
            <person name="Lipzen A."/>
            <person name="Lombard V."/>
            <person name="Magnuson J."/>
            <person name="Maillard F."/>
            <person name="Murat C."/>
            <person name="Nolan M."/>
            <person name="Ohm R.A."/>
            <person name="Pangilinan J."/>
            <person name="Pereira M.F."/>
            <person name="Perotto S."/>
            <person name="Peter M."/>
            <person name="Pfister S."/>
            <person name="Riley R."/>
            <person name="Sitrit Y."/>
            <person name="Stielow J.B."/>
            <person name="Szollosi G."/>
            <person name="Zifcakova L."/>
            <person name="Stursova M."/>
            <person name="Spatafora J.W."/>
            <person name="Tedersoo L."/>
            <person name="Vaario L.M."/>
            <person name="Yamada A."/>
            <person name="Yan M."/>
            <person name="Wang P."/>
            <person name="Xu J."/>
            <person name="Bruns T."/>
            <person name="Baldrian P."/>
            <person name="Vilgalys R."/>
            <person name="Dunand C."/>
            <person name="Henrissat B."/>
            <person name="Grigoriev I.V."/>
            <person name="Hibbett D."/>
            <person name="Nagy L.G."/>
            <person name="Martin F.M."/>
        </authorList>
    </citation>
    <scope>NUCLEOTIDE SEQUENCE</scope>
    <source>
        <strain evidence="8">UH-Tt-Lm1</strain>
    </source>
</reference>
<feature type="domain" description="Zn(2)-C6 fungal-type" evidence="7">
    <location>
        <begin position="56"/>
        <end position="87"/>
    </location>
</feature>
<evidence type="ECO:0000256" key="1">
    <source>
        <dbReference type="ARBA" id="ARBA00004123"/>
    </source>
</evidence>
<sequence>MAARYQGACMACRARKVKCIPGPSGCTRCTEVGIPDCHYTLVKKRGVGNTLRMGQACIPCRQKKIKCDARQPCATCVNRDRVAACTYERSRSSKSVLRASLDSSSGSASSHSSSANLLERSSTPPNQLELKLSLRAPRKVAPVPSSNVSLVGEVPGSTEHPPRPTASSFTVLPSIHFQTIPRPLRIPLSAIHPEHSQVSCVARNDLDMAFRLRALCQLNRLGLYFTREKQEAITRGDTSNSVLDRYFVDGVQAMGMPLCGFRQGTPAMVQLQARYIQRAWESFVQLKQTNSERVIAQALVLLTQSFITLGLNKTAQFYLLKACKIIEKEKLGFPPEHGPPAEFSERVREEASVLSQTIYLENYCYLALGGPAPVKTARIEREFRLDLQVRSFFILLT</sequence>
<evidence type="ECO:0000256" key="2">
    <source>
        <dbReference type="ARBA" id="ARBA00022723"/>
    </source>
</evidence>
<feature type="region of interest" description="Disordered" evidence="6">
    <location>
        <begin position="145"/>
        <end position="165"/>
    </location>
</feature>
<feature type="region of interest" description="Disordered" evidence="6">
    <location>
        <begin position="96"/>
        <end position="126"/>
    </location>
</feature>
<keyword evidence="2" id="KW-0479">Metal-binding</keyword>
<evidence type="ECO:0000256" key="6">
    <source>
        <dbReference type="SAM" id="MobiDB-lite"/>
    </source>
</evidence>
<dbReference type="InterPro" id="IPR050815">
    <property type="entry name" value="TF_fung"/>
</dbReference>
<feature type="compositionally biased region" description="Low complexity" evidence="6">
    <location>
        <begin position="96"/>
        <end position="122"/>
    </location>
</feature>
<comment type="caution">
    <text evidence="8">The sequence shown here is derived from an EMBL/GenBank/DDBJ whole genome shotgun (WGS) entry which is preliminary data.</text>
</comment>
<dbReference type="PANTHER" id="PTHR47338:SF20">
    <property type="entry name" value="ZN(II)2CYS6 TRANSCRIPTION FACTOR (EUROFUNG)"/>
    <property type="match status" value="1"/>
</dbReference>
<dbReference type="PROSITE" id="PS50048">
    <property type="entry name" value="ZN2_CY6_FUNGAL_2"/>
    <property type="match status" value="2"/>
</dbReference>
<dbReference type="InterPro" id="IPR036864">
    <property type="entry name" value="Zn2-C6_fun-type_DNA-bd_sf"/>
</dbReference>